<gene>
    <name evidence="1" type="ORF">IC602_15585</name>
</gene>
<evidence type="ECO:0008006" key="3">
    <source>
        <dbReference type="Google" id="ProtNLM"/>
    </source>
</evidence>
<keyword evidence="2" id="KW-1185">Reference proteome</keyword>
<dbReference type="Gene3D" id="1.10.260.40">
    <property type="entry name" value="lambda repressor-like DNA-binding domains"/>
    <property type="match status" value="1"/>
</dbReference>
<dbReference type="EMBL" id="JACWEZ010000012">
    <property type="protein sequence ID" value="MBD1224029.1"/>
    <property type="molecule type" value="Genomic_DNA"/>
</dbReference>
<organism evidence="1 2">
    <name type="scientific">Virgibacillus halodenitrificans</name>
    <name type="common">Bacillus halodenitrificans</name>
    <dbReference type="NCBI Taxonomy" id="1482"/>
    <lineage>
        <taxon>Bacteria</taxon>
        <taxon>Bacillati</taxon>
        <taxon>Bacillota</taxon>
        <taxon>Bacilli</taxon>
        <taxon>Bacillales</taxon>
        <taxon>Bacillaceae</taxon>
        <taxon>Virgibacillus</taxon>
    </lineage>
</organism>
<proteinExistence type="predicted"/>
<comment type="caution">
    <text evidence="1">The sequence shown here is derived from an EMBL/GenBank/DDBJ whole genome shotgun (WGS) entry which is preliminary data.</text>
</comment>
<dbReference type="Proteomes" id="UP000621631">
    <property type="component" value="Unassembled WGS sequence"/>
</dbReference>
<evidence type="ECO:0000313" key="1">
    <source>
        <dbReference type="EMBL" id="MBD1224029.1"/>
    </source>
</evidence>
<evidence type="ECO:0000313" key="2">
    <source>
        <dbReference type="Proteomes" id="UP000621631"/>
    </source>
</evidence>
<name>A0ABR7VU81_VIRHA</name>
<accession>A0ABR7VU81</accession>
<protein>
    <recommendedName>
        <fullName evidence="3">HTH cro/C1-type domain-containing protein</fullName>
    </recommendedName>
</protein>
<sequence length="353" mass="41500">MKIIFDFETFLYKGIGSRIKNYRNKKLGVKQDKLVAKLKTDYYISVDTSRLSAIENGRAHKKKNPHLLTESQLEGFTELFNCEKKELIFGNHIDKEESVKIFLLAIIMNSEKDEEGKYIIPFMDFLFRNKNSPELRKSIKKKSSESKNKIKTLSENKEVYLKTMKGLNKVKEMYPFFTNEKVSEKYQLLLGETHSRIELISNLLIKLLMGDLEFATYYILRMSKVCEIKGSNDVIYSFIENKGMIGGALVGNKKNFYIFANAFEKTWERHKELFMEYFEEHLFNKKIKPVLKYKEINNELFNDVIIDSKLSNLIFSVIEKDRFSIETMDGHNLFYQHMLNRYVDKETGGTIDT</sequence>
<dbReference type="RefSeq" id="WP_189778942.1">
    <property type="nucleotide sequence ID" value="NZ_JACWEZ010000012.1"/>
</dbReference>
<dbReference type="InterPro" id="IPR010982">
    <property type="entry name" value="Lambda_DNA-bd_dom_sf"/>
</dbReference>
<reference evidence="1 2" key="1">
    <citation type="submission" date="2020-09" db="EMBL/GenBank/DDBJ databases">
        <title>Draft Genome Sequences of Oil-Oxidizing Bacteria Halomonas titanicae, Marinobacter lutaoensis, and Virgibacillus halodenitrificans Isolated from Highly Saline Environments.</title>
        <authorList>
            <person name="Grouzdev D.S."/>
            <person name="Sokolova D.S."/>
            <person name="Semenova E.M."/>
            <person name="Borzenkov I.A."/>
            <person name="Bidzhieva S.K."/>
            <person name="Poltaraus A.B."/>
            <person name="Nazina T.N."/>
        </authorList>
    </citation>
    <scope>NUCLEOTIDE SEQUENCE [LARGE SCALE GENOMIC DNA]</scope>
    <source>
        <strain evidence="1 2">VKM B-3472D</strain>
    </source>
</reference>